<evidence type="ECO:0000313" key="2">
    <source>
        <dbReference type="Proteomes" id="UP001143910"/>
    </source>
</evidence>
<comment type="caution">
    <text evidence="1">The sequence shown here is derived from an EMBL/GenBank/DDBJ whole genome shotgun (WGS) entry which is preliminary data.</text>
</comment>
<dbReference type="EMBL" id="JANJQO010001360">
    <property type="protein sequence ID" value="KAJ2971336.1"/>
    <property type="molecule type" value="Genomic_DNA"/>
</dbReference>
<accession>A0ACC1MYG4</accession>
<sequence length="215" mass="24592">MPVSQPALMKPQQGLSIYRQLLRECSYLPPAVRPTLQSTIQTRFRQHRKYDPRAKEHWRRRKRRCAFGRTGVRRRQLMSEFVVPQGVHDSKTLDALTSGASNQTARADNHHSTSTTDNASMSIEMGKRPAGNRKNLFFLKWDQEKLLKLLSSQRKRQTEAWSTGHLLGSAVKSVNPNIDIPAKNIWGEPPAECVANAKRARWRRRGPCILRRGCG</sequence>
<organism evidence="1 2">
    <name type="scientific">Zarea fungicola</name>
    <dbReference type="NCBI Taxonomy" id="93591"/>
    <lineage>
        <taxon>Eukaryota</taxon>
        <taxon>Fungi</taxon>
        <taxon>Dikarya</taxon>
        <taxon>Ascomycota</taxon>
        <taxon>Pezizomycotina</taxon>
        <taxon>Sordariomycetes</taxon>
        <taxon>Hypocreomycetidae</taxon>
        <taxon>Hypocreales</taxon>
        <taxon>Cordycipitaceae</taxon>
        <taxon>Zarea</taxon>
    </lineage>
</organism>
<dbReference type="Proteomes" id="UP001143910">
    <property type="component" value="Unassembled WGS sequence"/>
</dbReference>
<gene>
    <name evidence="1" type="ORF">NQ176_g7743</name>
</gene>
<evidence type="ECO:0000313" key="1">
    <source>
        <dbReference type="EMBL" id="KAJ2971336.1"/>
    </source>
</evidence>
<proteinExistence type="predicted"/>
<protein>
    <submittedName>
        <fullName evidence="1">Uncharacterized protein</fullName>
    </submittedName>
</protein>
<reference evidence="1" key="1">
    <citation type="submission" date="2022-08" db="EMBL/GenBank/DDBJ databases">
        <title>Genome Sequence of Lecanicillium fungicola.</title>
        <authorList>
            <person name="Buettner E."/>
        </authorList>
    </citation>
    <scope>NUCLEOTIDE SEQUENCE</scope>
    <source>
        <strain evidence="1">Babe33</strain>
    </source>
</reference>
<name>A0ACC1MYG4_9HYPO</name>
<keyword evidence="2" id="KW-1185">Reference proteome</keyword>